<proteinExistence type="predicted"/>
<dbReference type="InterPro" id="IPR057279">
    <property type="entry name" value="MGAT4"/>
</dbReference>
<dbReference type="InterPro" id="IPR006759">
    <property type="entry name" value="Glyco_transf_54"/>
</dbReference>
<evidence type="ECO:0000313" key="8">
    <source>
        <dbReference type="RefSeq" id="XP_032815874.1"/>
    </source>
</evidence>
<dbReference type="PANTHER" id="PTHR12062:SF0">
    <property type="entry name" value="ALPHA-1,3-MANNOSYL-GLYCOPROTEIN 4-BETA-N-ACETYLGLUCOSAMINYLTRANSFERASE B"/>
    <property type="match status" value="1"/>
</dbReference>
<evidence type="ECO:0000313" key="9">
    <source>
        <dbReference type="RefSeq" id="XP_032815876.1"/>
    </source>
</evidence>
<accession>A0AAJ7TDD8</accession>
<reference evidence="8 9" key="1">
    <citation type="submission" date="2025-04" db="UniProtKB">
        <authorList>
            <consortium name="RefSeq"/>
        </authorList>
    </citation>
    <scope>IDENTIFICATION</scope>
    <source>
        <tissue evidence="8 9">Sperm</tissue>
    </source>
</reference>
<dbReference type="KEGG" id="pmrn:116945563"/>
<keyword evidence="4" id="KW-0812">Transmembrane</keyword>
<dbReference type="RefSeq" id="XP_032815877.1">
    <property type="nucleotide sequence ID" value="XM_032959986.1"/>
</dbReference>
<evidence type="ECO:0000313" key="10">
    <source>
        <dbReference type="RefSeq" id="XP_032815877.1"/>
    </source>
</evidence>
<dbReference type="InterPro" id="IPR056576">
    <property type="entry name" value="MGAT4_A/B/C_C"/>
</dbReference>
<evidence type="ECO:0000313" key="11">
    <source>
        <dbReference type="RefSeq" id="XP_032815878.1"/>
    </source>
</evidence>
<evidence type="ECO:0000256" key="4">
    <source>
        <dbReference type="SAM" id="Phobius"/>
    </source>
</evidence>
<dbReference type="GO" id="GO:0008375">
    <property type="term" value="F:acetylglucosaminyltransferase activity"/>
    <property type="evidence" value="ECO:0007669"/>
    <property type="project" value="TreeGrafter"/>
</dbReference>
<evidence type="ECO:0000256" key="2">
    <source>
        <dbReference type="ARBA" id="ARBA00022676"/>
    </source>
</evidence>
<protein>
    <submittedName>
        <fullName evidence="8 9">Alpha-1,3-mannosyl-glycoprotein 4-beta-N-acetylglucosaminyltransferase C-like</fullName>
    </submittedName>
</protein>
<feature type="domain" description="MGAT4 A/B/C C-terminal" evidence="6">
    <location>
        <begin position="338"/>
        <end position="464"/>
    </location>
</feature>
<dbReference type="Pfam" id="PF04666">
    <property type="entry name" value="MGAT4_cons"/>
    <property type="match status" value="1"/>
</dbReference>
<comment type="pathway">
    <text evidence="1">Protein modification; protein glycosylation.</text>
</comment>
<dbReference type="GO" id="GO:0006487">
    <property type="term" value="P:protein N-linked glycosylation"/>
    <property type="evidence" value="ECO:0007669"/>
    <property type="project" value="TreeGrafter"/>
</dbReference>
<keyword evidence="7" id="KW-1185">Reference proteome</keyword>
<feature type="domain" description="MGAT4 conserved region" evidence="5">
    <location>
        <begin position="68"/>
        <end position="323"/>
    </location>
</feature>
<evidence type="ECO:0000256" key="3">
    <source>
        <dbReference type="ARBA" id="ARBA00022679"/>
    </source>
</evidence>
<dbReference type="PANTHER" id="PTHR12062">
    <property type="entry name" value="N-ACETYLGLUCOSAMINYLTRANSFERASE VI"/>
    <property type="match status" value="1"/>
</dbReference>
<evidence type="ECO:0000313" key="7">
    <source>
        <dbReference type="Proteomes" id="UP001318040"/>
    </source>
</evidence>
<dbReference type="RefSeq" id="XP_032815876.1">
    <property type="nucleotide sequence ID" value="XM_032959985.1"/>
</dbReference>
<keyword evidence="2" id="KW-0328">Glycosyltransferase</keyword>
<sequence>MEAMRCSRKRVRTQFGVGLVTCVLSTLLLLFLIDEELSGFGENEEQRIAKEVLLKQLYSEKNELSFRNLSDIGSLLNITYYHLAGYPSNKKKYLTIGISSVKRARGNYLLQTLKSIFEQSSDEELADMVIVVHLADFDTEWCEGTARAVARKFSQHVMRGRLVVIHAPRHTYPPLQGLKRNFDDPDDRVTFRSKQNVDYAFLTNFCANLSENYLMLEDDVACSRNFLTYVRKFVSSLEGQPWATLEFSKLGYIGKLYRSCDLPRLARFLLMFYQEMPCDWLLNHFRTLLAQGDAIRFKPSLFQHMGYYSSFRGTANKLKDDDFEDEPSDVPDNPPALLRTNIEVFEAYHPYKAYGLGGEYFWGKAPSAGKFFLLVFKKAAKIERIKVRTGTEDRKGDVLRHAALAVGDGLKPTSTGRDCSNYVPLGEFADGQFDSIDVLKMAPFEITCLRINVLSEQSDWVIIRNIGVWTAQTP</sequence>
<organism evidence="7 11">
    <name type="scientific">Petromyzon marinus</name>
    <name type="common">Sea lamprey</name>
    <dbReference type="NCBI Taxonomy" id="7757"/>
    <lineage>
        <taxon>Eukaryota</taxon>
        <taxon>Metazoa</taxon>
        <taxon>Chordata</taxon>
        <taxon>Craniata</taxon>
        <taxon>Vertebrata</taxon>
        <taxon>Cyclostomata</taxon>
        <taxon>Hyperoartia</taxon>
        <taxon>Petromyzontiformes</taxon>
        <taxon>Petromyzontidae</taxon>
        <taxon>Petromyzon</taxon>
    </lineage>
</organism>
<keyword evidence="3" id="KW-0808">Transferase</keyword>
<name>A0AAJ7TDD8_PETMA</name>
<evidence type="ECO:0000259" key="6">
    <source>
        <dbReference type="Pfam" id="PF23524"/>
    </source>
</evidence>
<dbReference type="RefSeq" id="XP_032815878.1">
    <property type="nucleotide sequence ID" value="XM_032959987.1"/>
</dbReference>
<dbReference type="Proteomes" id="UP001318040">
    <property type="component" value="Chromosome 24"/>
</dbReference>
<dbReference type="GeneID" id="116945563"/>
<dbReference type="Pfam" id="PF23524">
    <property type="entry name" value="MGAT4A_C"/>
    <property type="match status" value="1"/>
</dbReference>
<evidence type="ECO:0000256" key="1">
    <source>
        <dbReference type="ARBA" id="ARBA00004922"/>
    </source>
</evidence>
<feature type="transmembrane region" description="Helical" evidence="4">
    <location>
        <begin position="12"/>
        <end position="33"/>
    </location>
</feature>
<dbReference type="AlphaFoldDB" id="A0AAJ7TDD8"/>
<evidence type="ECO:0000259" key="5">
    <source>
        <dbReference type="Pfam" id="PF04666"/>
    </source>
</evidence>
<keyword evidence="4" id="KW-1133">Transmembrane helix</keyword>
<keyword evidence="4" id="KW-0472">Membrane</keyword>
<gene>
    <name evidence="8 9 10 11" type="primary">LOC116945563</name>
</gene>
<dbReference type="RefSeq" id="XP_032815874.1">
    <property type="nucleotide sequence ID" value="XM_032959983.1"/>
</dbReference>